<proteinExistence type="predicted"/>
<keyword evidence="3" id="KW-1185">Reference proteome</keyword>
<reference evidence="2" key="1">
    <citation type="submission" date="2023-10" db="EMBL/GenBank/DDBJ databases">
        <authorList>
            <person name="Domelevo Entfellner J.-B."/>
        </authorList>
    </citation>
    <scope>NUCLEOTIDE SEQUENCE</scope>
</reference>
<feature type="compositionally biased region" description="Basic and acidic residues" evidence="1">
    <location>
        <begin position="9"/>
        <end position="20"/>
    </location>
</feature>
<sequence>MSPPPLKFVDNKEETGDKTKDPISYLIKCSPLEPVLIKLVHLANSGDILIEKRCSDN</sequence>
<dbReference type="EMBL" id="OY731404">
    <property type="protein sequence ID" value="CAJ1967395.1"/>
    <property type="molecule type" value="Genomic_DNA"/>
</dbReference>
<evidence type="ECO:0000256" key="1">
    <source>
        <dbReference type="SAM" id="MobiDB-lite"/>
    </source>
</evidence>
<dbReference type="Proteomes" id="UP001189624">
    <property type="component" value="Chromosome 7"/>
</dbReference>
<evidence type="ECO:0000313" key="3">
    <source>
        <dbReference type="Proteomes" id="UP001189624"/>
    </source>
</evidence>
<protein>
    <submittedName>
        <fullName evidence="2">Uncharacterized protein</fullName>
    </submittedName>
</protein>
<dbReference type="AlphaFoldDB" id="A0AA86VZM7"/>
<dbReference type="Gramene" id="rna-AYBTSS11_LOCUS21158">
    <property type="protein sequence ID" value="CAJ1967395.1"/>
    <property type="gene ID" value="gene-AYBTSS11_LOCUS21158"/>
</dbReference>
<feature type="region of interest" description="Disordered" evidence="1">
    <location>
        <begin position="1"/>
        <end position="20"/>
    </location>
</feature>
<evidence type="ECO:0000313" key="2">
    <source>
        <dbReference type="EMBL" id="CAJ1967395.1"/>
    </source>
</evidence>
<accession>A0AA86VZM7</accession>
<gene>
    <name evidence="2" type="ORF">AYBTSS11_LOCUS21158</name>
</gene>
<organism evidence="2 3">
    <name type="scientific">Sphenostylis stenocarpa</name>
    <dbReference type="NCBI Taxonomy" id="92480"/>
    <lineage>
        <taxon>Eukaryota</taxon>
        <taxon>Viridiplantae</taxon>
        <taxon>Streptophyta</taxon>
        <taxon>Embryophyta</taxon>
        <taxon>Tracheophyta</taxon>
        <taxon>Spermatophyta</taxon>
        <taxon>Magnoliopsida</taxon>
        <taxon>eudicotyledons</taxon>
        <taxon>Gunneridae</taxon>
        <taxon>Pentapetalae</taxon>
        <taxon>rosids</taxon>
        <taxon>fabids</taxon>
        <taxon>Fabales</taxon>
        <taxon>Fabaceae</taxon>
        <taxon>Papilionoideae</taxon>
        <taxon>50 kb inversion clade</taxon>
        <taxon>NPAAA clade</taxon>
        <taxon>indigoferoid/millettioid clade</taxon>
        <taxon>Phaseoleae</taxon>
        <taxon>Sphenostylis</taxon>
    </lineage>
</organism>
<name>A0AA86VZM7_9FABA</name>